<evidence type="ECO:0000256" key="1">
    <source>
        <dbReference type="SAM" id="MobiDB-lite"/>
    </source>
</evidence>
<sequence length="98" mass="10598">STCPRFEEFDDRPSLQKIPELVDSESAGLEGSGATRIFNGFESRLLFDSRRPAQFYGISYKSSLSTIKGKAGSNFSIGRKASTARGRGSSGKRGARNS</sequence>
<feature type="non-terminal residue" evidence="2">
    <location>
        <position position="1"/>
    </location>
</feature>
<evidence type="ECO:0000313" key="3">
    <source>
        <dbReference type="Proteomes" id="UP001642360"/>
    </source>
</evidence>
<reference evidence="2 3" key="1">
    <citation type="submission" date="2024-02" db="EMBL/GenBank/DDBJ databases">
        <authorList>
            <person name="Vignale AGUSTIN F."/>
            <person name="Sosa J E."/>
            <person name="Modenutti C."/>
        </authorList>
    </citation>
    <scope>NUCLEOTIDE SEQUENCE [LARGE SCALE GENOMIC DNA]</scope>
</reference>
<evidence type="ECO:0000313" key="2">
    <source>
        <dbReference type="EMBL" id="CAK9172673.1"/>
    </source>
</evidence>
<feature type="compositionally biased region" description="Low complexity" evidence="1">
    <location>
        <begin position="78"/>
        <end position="87"/>
    </location>
</feature>
<proteinExistence type="predicted"/>
<accession>A0ABC8TTA1</accession>
<dbReference type="EMBL" id="CAUOFW020006046">
    <property type="protein sequence ID" value="CAK9172673.1"/>
    <property type="molecule type" value="Genomic_DNA"/>
</dbReference>
<keyword evidence="3" id="KW-1185">Reference proteome</keyword>
<organism evidence="2 3">
    <name type="scientific">Ilex paraguariensis</name>
    <name type="common">yerba mate</name>
    <dbReference type="NCBI Taxonomy" id="185542"/>
    <lineage>
        <taxon>Eukaryota</taxon>
        <taxon>Viridiplantae</taxon>
        <taxon>Streptophyta</taxon>
        <taxon>Embryophyta</taxon>
        <taxon>Tracheophyta</taxon>
        <taxon>Spermatophyta</taxon>
        <taxon>Magnoliopsida</taxon>
        <taxon>eudicotyledons</taxon>
        <taxon>Gunneridae</taxon>
        <taxon>Pentapetalae</taxon>
        <taxon>asterids</taxon>
        <taxon>campanulids</taxon>
        <taxon>Aquifoliales</taxon>
        <taxon>Aquifoliaceae</taxon>
        <taxon>Ilex</taxon>
    </lineage>
</organism>
<feature type="region of interest" description="Disordered" evidence="1">
    <location>
        <begin position="70"/>
        <end position="98"/>
    </location>
</feature>
<dbReference type="AlphaFoldDB" id="A0ABC8TTA1"/>
<comment type="caution">
    <text evidence="2">The sequence shown here is derived from an EMBL/GenBank/DDBJ whole genome shotgun (WGS) entry which is preliminary data.</text>
</comment>
<dbReference type="Proteomes" id="UP001642360">
    <property type="component" value="Unassembled WGS sequence"/>
</dbReference>
<name>A0ABC8TTA1_9AQUA</name>
<gene>
    <name evidence="2" type="ORF">ILEXP_LOCUS42342</name>
</gene>
<protein>
    <submittedName>
        <fullName evidence="2">Uncharacterized protein</fullName>
    </submittedName>
</protein>